<evidence type="ECO:0000256" key="13">
    <source>
        <dbReference type="SAM" id="SignalP"/>
    </source>
</evidence>
<dbReference type="InterPro" id="IPR009030">
    <property type="entry name" value="Growth_fac_rcpt_cys_sf"/>
</dbReference>
<reference evidence="15 16" key="1">
    <citation type="submission" date="2020-06" db="EMBL/GenBank/DDBJ databases">
        <authorList>
            <consortium name="Wellcome Sanger Institute Data Sharing"/>
        </authorList>
    </citation>
    <scope>NUCLEOTIDE SEQUENCE [LARGE SCALE GENOMIC DNA]</scope>
</reference>
<dbReference type="InterPro" id="IPR026823">
    <property type="entry name" value="cEGF"/>
</dbReference>
<dbReference type="SMART" id="SM00181">
    <property type="entry name" value="EGF"/>
    <property type="match status" value="5"/>
</dbReference>
<dbReference type="InterPro" id="IPR000152">
    <property type="entry name" value="EGF-type_Asp/Asn_hydroxyl_site"/>
</dbReference>
<keyword evidence="9 11" id="KW-1015">Disulfide bond</keyword>
<dbReference type="Pfam" id="PF22914">
    <property type="entry name" value="Fibulin_C"/>
    <property type="match status" value="1"/>
</dbReference>
<dbReference type="PROSITE" id="PS01186">
    <property type="entry name" value="EGF_2"/>
    <property type="match status" value="2"/>
</dbReference>
<dbReference type="GO" id="GO:0005509">
    <property type="term" value="F:calcium ion binding"/>
    <property type="evidence" value="ECO:0007669"/>
    <property type="project" value="InterPro"/>
</dbReference>
<evidence type="ECO:0000256" key="7">
    <source>
        <dbReference type="ARBA" id="ARBA00022737"/>
    </source>
</evidence>
<comment type="similarity">
    <text evidence="2">Belongs to the fibulin family.</text>
</comment>
<keyword evidence="6 13" id="KW-0732">Signal</keyword>
<dbReference type="SMART" id="SM00179">
    <property type="entry name" value="EGF_CA"/>
    <property type="match status" value="6"/>
</dbReference>
<evidence type="ECO:0000256" key="1">
    <source>
        <dbReference type="ARBA" id="ARBA00004498"/>
    </source>
</evidence>
<dbReference type="GeneTree" id="ENSGT00940000157837"/>
<comment type="caution">
    <text evidence="11">Lacks conserved residue(s) required for the propagation of feature annotation.</text>
</comment>
<dbReference type="GO" id="GO:0030855">
    <property type="term" value="P:epithelial cell differentiation"/>
    <property type="evidence" value="ECO:0007669"/>
    <property type="project" value="UniProtKB-ARBA"/>
</dbReference>
<evidence type="ECO:0000256" key="3">
    <source>
        <dbReference type="ARBA" id="ARBA00022525"/>
    </source>
</evidence>
<evidence type="ECO:0000256" key="8">
    <source>
        <dbReference type="ARBA" id="ARBA00022837"/>
    </source>
</evidence>
<dbReference type="InterPro" id="IPR052235">
    <property type="entry name" value="Nephronectin_domain"/>
</dbReference>
<evidence type="ECO:0000256" key="4">
    <source>
        <dbReference type="ARBA" id="ARBA00022530"/>
    </source>
</evidence>
<feature type="domain" description="EGF-like" evidence="14">
    <location>
        <begin position="246"/>
        <end position="285"/>
    </location>
</feature>
<dbReference type="InterPro" id="IPR018097">
    <property type="entry name" value="EGF_Ca-bd_CS"/>
</dbReference>
<dbReference type="InterPro" id="IPR049883">
    <property type="entry name" value="NOTCH1_EGF-like"/>
</dbReference>
<feature type="chain" id="PRO_5044240126" description="EGF-like domain-containing protein" evidence="13">
    <location>
        <begin position="20"/>
        <end position="444"/>
    </location>
</feature>
<dbReference type="InterPro" id="IPR000742">
    <property type="entry name" value="EGF"/>
</dbReference>
<dbReference type="Gene3D" id="2.10.25.10">
    <property type="entry name" value="Laminin"/>
    <property type="match status" value="5"/>
</dbReference>
<evidence type="ECO:0000256" key="11">
    <source>
        <dbReference type="PROSITE-ProRule" id="PRU00076"/>
    </source>
</evidence>
<organism evidence="15 16">
    <name type="scientific">Denticeps clupeoides</name>
    <name type="common">denticle herring</name>
    <dbReference type="NCBI Taxonomy" id="299321"/>
    <lineage>
        <taxon>Eukaryota</taxon>
        <taxon>Metazoa</taxon>
        <taxon>Chordata</taxon>
        <taxon>Craniata</taxon>
        <taxon>Vertebrata</taxon>
        <taxon>Euteleostomi</taxon>
        <taxon>Actinopterygii</taxon>
        <taxon>Neopterygii</taxon>
        <taxon>Teleostei</taxon>
        <taxon>Clupei</taxon>
        <taxon>Clupeiformes</taxon>
        <taxon>Denticipitoidei</taxon>
        <taxon>Denticipitidae</taxon>
        <taxon>Denticeps</taxon>
    </lineage>
</organism>
<keyword evidence="10" id="KW-0325">Glycoprotein</keyword>
<dbReference type="RefSeq" id="XP_028845956.1">
    <property type="nucleotide sequence ID" value="XM_028990123.1"/>
</dbReference>
<feature type="disulfide bond" evidence="11">
    <location>
        <begin position="170"/>
        <end position="180"/>
    </location>
</feature>
<dbReference type="PANTHER" id="PTHR24050">
    <property type="entry name" value="PA14 DOMAIN-CONTAINING PROTEIN"/>
    <property type="match status" value="1"/>
</dbReference>
<dbReference type="PROSITE" id="PS01187">
    <property type="entry name" value="EGF_CA"/>
    <property type="match status" value="2"/>
</dbReference>
<keyword evidence="8" id="KW-0106">Calcium</keyword>
<dbReference type="PANTHER" id="PTHR24050:SF28">
    <property type="entry name" value="UROMODULIN-LIKE"/>
    <property type="match status" value="1"/>
</dbReference>
<reference evidence="15" key="3">
    <citation type="submission" date="2025-09" db="UniProtKB">
        <authorList>
            <consortium name="Ensembl"/>
        </authorList>
    </citation>
    <scope>IDENTIFICATION</scope>
</reference>
<dbReference type="CDD" id="cd00054">
    <property type="entry name" value="EGF_CA"/>
    <property type="match status" value="3"/>
</dbReference>
<dbReference type="Proteomes" id="UP000694580">
    <property type="component" value="Chromosome 8"/>
</dbReference>
<evidence type="ECO:0000259" key="14">
    <source>
        <dbReference type="PROSITE" id="PS50026"/>
    </source>
</evidence>
<reference evidence="15" key="2">
    <citation type="submission" date="2025-08" db="UniProtKB">
        <authorList>
            <consortium name="Ensembl"/>
        </authorList>
    </citation>
    <scope>IDENTIFICATION</scope>
</reference>
<gene>
    <name evidence="15" type="primary">EFEMP1</name>
</gene>
<dbReference type="FunFam" id="2.10.25.10:FF:000014">
    <property type="entry name" value="Latent-transforming growth factor beta-binding protein 3"/>
    <property type="match status" value="1"/>
</dbReference>
<keyword evidence="4" id="KW-0272">Extracellular matrix</keyword>
<feature type="domain" description="EGF-like" evidence="14">
    <location>
        <begin position="166"/>
        <end position="201"/>
    </location>
</feature>
<sequence length="444" mass="49593">MRGICLVIAVFTCAVSQDAEEPVSYTCTDGYEFDPVHQLCKDINECFIVADACKGGMKCINHYGGYLCLPQNAQIIVTNGDESETPAEPNPPPRTQPHHRVVPGGARPARCMPGFSLDEQNLCRDIDECATGQHTCSSDQTCYNTRGSYTCSCLPGYQKIRNECVDRDECATSHYCMHTCVNTPGSYYCECNAGYQLANNSHNCMDVDECETSNACEHQCFNLMGSYICQCDQGYELASDSVTCIDIDECAFSRYMCQYLCINSPGGYSCTCPEGYQLQGTRMCQDVNECETGHNCAEDQTCWNYYGGFRCYPRNPCQEPYVRTSESRCVCSSPSVCRGMPQSIVYKYMNIYSDRTVPAEIFQIQATTIYPNTQNTFRIKSGNDGGDFFLRRVSNVSAMLVLTKSLSGPLELILDLEMITYHTMMNYRSSSILRLTIVVGPYAF</sequence>
<comment type="subcellular location">
    <subcellularLocation>
        <location evidence="1">Secreted</location>
        <location evidence="1">Extracellular space</location>
        <location evidence="1">Extracellular matrix</location>
    </subcellularLocation>
</comment>
<dbReference type="SUPFAM" id="SSF57196">
    <property type="entry name" value="EGF/Laminin"/>
    <property type="match status" value="1"/>
</dbReference>
<dbReference type="FunFam" id="2.10.25.10:FF:000240">
    <property type="entry name" value="Vitamin K-dependent protein S"/>
    <property type="match status" value="2"/>
</dbReference>
<dbReference type="PROSITE" id="PS50026">
    <property type="entry name" value="EGF_3"/>
    <property type="match status" value="4"/>
</dbReference>
<keyword evidence="7" id="KW-0677">Repeat</keyword>
<dbReference type="AlphaFoldDB" id="A0AAY4D8J4"/>
<dbReference type="GeneID" id="114796170"/>
<dbReference type="SUPFAM" id="SSF57184">
    <property type="entry name" value="Growth factor receptor domain"/>
    <property type="match status" value="1"/>
</dbReference>
<evidence type="ECO:0000256" key="12">
    <source>
        <dbReference type="SAM" id="MobiDB-lite"/>
    </source>
</evidence>
<protein>
    <recommendedName>
        <fullName evidence="14">EGF-like domain-containing protein</fullName>
    </recommendedName>
</protein>
<feature type="domain" description="EGF-like" evidence="14">
    <location>
        <begin position="125"/>
        <end position="163"/>
    </location>
</feature>
<dbReference type="PROSITE" id="PS00010">
    <property type="entry name" value="ASX_HYDROXYL"/>
    <property type="match status" value="4"/>
</dbReference>
<dbReference type="InterPro" id="IPR001881">
    <property type="entry name" value="EGF-like_Ca-bd_dom"/>
</dbReference>
<dbReference type="Ensembl" id="ENSDCDT00010051879.1">
    <property type="protein sequence ID" value="ENSDCDP00010041880.1"/>
    <property type="gene ID" value="ENSDCDG00010026379.1"/>
</dbReference>
<evidence type="ECO:0000313" key="15">
    <source>
        <dbReference type="Ensembl" id="ENSDCDP00010041880.1"/>
    </source>
</evidence>
<dbReference type="GO" id="GO:0048731">
    <property type="term" value="P:system development"/>
    <property type="evidence" value="ECO:0007669"/>
    <property type="project" value="UniProtKB-ARBA"/>
</dbReference>
<keyword evidence="5 11" id="KW-0245">EGF-like domain</keyword>
<dbReference type="Pfam" id="PF12662">
    <property type="entry name" value="cEGF"/>
    <property type="match status" value="1"/>
</dbReference>
<dbReference type="InterPro" id="IPR013032">
    <property type="entry name" value="EGF-like_CS"/>
</dbReference>
<feature type="disulfide bond" evidence="11">
    <location>
        <begin position="210"/>
        <end position="220"/>
    </location>
</feature>
<feature type="signal peptide" evidence="13">
    <location>
        <begin position="1"/>
        <end position="19"/>
    </location>
</feature>
<keyword evidence="16" id="KW-1185">Reference proteome</keyword>
<evidence type="ECO:0000256" key="10">
    <source>
        <dbReference type="ARBA" id="ARBA00023180"/>
    </source>
</evidence>
<dbReference type="Pfam" id="PF12661">
    <property type="entry name" value="hEGF"/>
    <property type="match status" value="1"/>
</dbReference>
<evidence type="ECO:0000256" key="5">
    <source>
        <dbReference type="ARBA" id="ARBA00022536"/>
    </source>
</evidence>
<feature type="region of interest" description="Disordered" evidence="12">
    <location>
        <begin position="81"/>
        <end position="100"/>
    </location>
</feature>
<accession>A0AAY4D8J4</accession>
<evidence type="ECO:0000256" key="6">
    <source>
        <dbReference type="ARBA" id="ARBA00022729"/>
    </source>
</evidence>
<feature type="domain" description="EGF-like" evidence="14">
    <location>
        <begin position="206"/>
        <end position="245"/>
    </location>
</feature>
<proteinExistence type="inferred from homology"/>
<evidence type="ECO:0000256" key="9">
    <source>
        <dbReference type="ARBA" id="ARBA00023157"/>
    </source>
</evidence>
<evidence type="ECO:0000313" key="16">
    <source>
        <dbReference type="Proteomes" id="UP000694580"/>
    </source>
</evidence>
<dbReference type="FunFam" id="2.10.25.10:FF:000038">
    <property type="entry name" value="Fibrillin 2"/>
    <property type="match status" value="1"/>
</dbReference>
<name>A0AAY4D8J4_9TELE</name>
<keyword evidence="3" id="KW-0964">Secreted</keyword>
<dbReference type="Pfam" id="PF07645">
    <property type="entry name" value="EGF_CA"/>
    <property type="match status" value="4"/>
</dbReference>
<dbReference type="InterPro" id="IPR055088">
    <property type="entry name" value="Fibulin_C"/>
</dbReference>
<evidence type="ECO:0000256" key="2">
    <source>
        <dbReference type="ARBA" id="ARBA00006127"/>
    </source>
</evidence>